<evidence type="ECO:0000313" key="3">
    <source>
        <dbReference type="EMBL" id="KAH6591545.1"/>
    </source>
</evidence>
<name>A0ABQ8F3K3_9FUNG</name>
<evidence type="ECO:0000256" key="2">
    <source>
        <dbReference type="SAM" id="SignalP"/>
    </source>
</evidence>
<keyword evidence="2" id="KW-0732">Signal</keyword>
<feature type="compositionally biased region" description="Acidic residues" evidence="1">
    <location>
        <begin position="91"/>
        <end position="104"/>
    </location>
</feature>
<gene>
    <name evidence="3" type="ORF">BASA50_008620</name>
</gene>
<comment type="caution">
    <text evidence="3">The sequence shown here is derived from an EMBL/GenBank/DDBJ whole genome shotgun (WGS) entry which is preliminary data.</text>
</comment>
<proteinExistence type="predicted"/>
<organism evidence="3 4">
    <name type="scientific">Batrachochytrium salamandrivorans</name>
    <dbReference type="NCBI Taxonomy" id="1357716"/>
    <lineage>
        <taxon>Eukaryota</taxon>
        <taxon>Fungi</taxon>
        <taxon>Fungi incertae sedis</taxon>
        <taxon>Chytridiomycota</taxon>
        <taxon>Chytridiomycota incertae sedis</taxon>
        <taxon>Chytridiomycetes</taxon>
        <taxon>Rhizophydiales</taxon>
        <taxon>Rhizophydiales incertae sedis</taxon>
        <taxon>Batrachochytrium</taxon>
    </lineage>
</organism>
<dbReference type="Proteomes" id="UP001648503">
    <property type="component" value="Unassembled WGS sequence"/>
</dbReference>
<evidence type="ECO:0000256" key="1">
    <source>
        <dbReference type="SAM" id="MobiDB-lite"/>
    </source>
</evidence>
<keyword evidence="4" id="KW-1185">Reference proteome</keyword>
<dbReference type="EMBL" id="JAFCIX010000404">
    <property type="protein sequence ID" value="KAH6591545.1"/>
    <property type="molecule type" value="Genomic_DNA"/>
</dbReference>
<feature type="compositionally biased region" description="Acidic residues" evidence="1">
    <location>
        <begin position="68"/>
        <end position="84"/>
    </location>
</feature>
<sequence>MQFFHLFSFVVVASYAAALPQPAGLSEKYLNSVDTNLASILVARSYQPGLNSQKNSATLTLLKRQDDSEGLSEDNSEDDYEDNSEGSAGDNFEESVGDNSEESSGENSGSDSSPPPDTTPATTPNRVVNVPFTNDDVSSENLASMINNVRDGGYILLGDEEEAGQRIGNHVEDMATMYLGKAAYVTAALGLWLKNSVSGILDVIESGLGEDKYSKIIRDLKKRRKSLENNFRAGSYSITIETSELSKSTRGDVVNIMYFLSIREAFKRTIFSYTKLLLKLRNLLGKFESGKTLRGNLDDINVSIGKLLTEQTKLHTETVEKSKDVSSQW</sequence>
<reference evidence="3 4" key="1">
    <citation type="submission" date="2021-02" db="EMBL/GenBank/DDBJ databases">
        <title>Variation within the Batrachochytrium salamandrivorans European outbreak.</title>
        <authorList>
            <person name="Kelly M."/>
            <person name="Pasmans F."/>
            <person name="Shea T.P."/>
            <person name="Munoz J.F."/>
            <person name="Carranza S."/>
            <person name="Cuomo C.A."/>
            <person name="Martel A."/>
        </authorList>
    </citation>
    <scope>NUCLEOTIDE SEQUENCE [LARGE SCALE GENOMIC DNA]</scope>
    <source>
        <strain evidence="3 4">AMFP18/2</strain>
    </source>
</reference>
<feature type="region of interest" description="Disordered" evidence="1">
    <location>
        <begin position="57"/>
        <end position="135"/>
    </location>
</feature>
<feature type="signal peptide" evidence="2">
    <location>
        <begin position="1"/>
        <end position="18"/>
    </location>
</feature>
<protein>
    <submittedName>
        <fullName evidence="3">Uncharacterized protein</fullName>
    </submittedName>
</protein>
<feature type="chain" id="PRO_5045514017" evidence="2">
    <location>
        <begin position="19"/>
        <end position="329"/>
    </location>
</feature>
<accession>A0ABQ8F3K3</accession>
<evidence type="ECO:0000313" key="4">
    <source>
        <dbReference type="Proteomes" id="UP001648503"/>
    </source>
</evidence>